<gene>
    <name evidence="1" type="ORF">JAZ04_01695</name>
</gene>
<reference evidence="1" key="1">
    <citation type="journal article" date="2021" name="Proc. Natl. Acad. Sci. U.S.A.">
        <title>Global biogeography of chemosynthetic symbionts reveals both localized and globally distributed symbiont groups. .</title>
        <authorList>
            <person name="Osvatic J.T."/>
            <person name="Wilkins L.G.E."/>
            <person name="Leibrecht L."/>
            <person name="Leray M."/>
            <person name="Zauner S."/>
            <person name="Polzin J."/>
            <person name="Camacho Y."/>
            <person name="Gros O."/>
            <person name="van Gils J.A."/>
            <person name="Eisen J.A."/>
            <person name="Petersen J.M."/>
            <person name="Yuen B."/>
        </authorList>
    </citation>
    <scope>NUCLEOTIDE SEQUENCE</scope>
    <source>
        <strain evidence="1">MAGL173</strain>
    </source>
</reference>
<organism evidence="1 2">
    <name type="scientific">Candidatus Thiodiazotropha lotti</name>
    <dbReference type="NCBI Taxonomy" id="2792787"/>
    <lineage>
        <taxon>Bacteria</taxon>
        <taxon>Pseudomonadati</taxon>
        <taxon>Pseudomonadota</taxon>
        <taxon>Gammaproteobacteria</taxon>
        <taxon>Chromatiales</taxon>
        <taxon>Sedimenticolaceae</taxon>
        <taxon>Candidatus Thiodiazotropha</taxon>
    </lineage>
</organism>
<name>A0A9E4K2J9_9GAMM</name>
<evidence type="ECO:0000313" key="1">
    <source>
        <dbReference type="EMBL" id="MCG7937556.1"/>
    </source>
</evidence>
<evidence type="ECO:0000313" key="2">
    <source>
        <dbReference type="Proteomes" id="UP000886687"/>
    </source>
</evidence>
<dbReference type="Proteomes" id="UP000886687">
    <property type="component" value="Unassembled WGS sequence"/>
</dbReference>
<proteinExistence type="predicted"/>
<sequence>MLEKSSPYHPSKRGKEIERFGNPEFQIQVCILLELISVNYTVKILQDNNLALAIVRGVAMYQSSKSDTGEWVLTADQWEGLSGLKRHRLDGAKKLLMDNGELQVDIRDFPPKSYYQYFYPQEDLEVQSEFQYYHELAHLLGHDATVLFGWLLELDKQSEAQGYFFHLKMADIQQSLGLSRYQVDQARKKLIEHDLLKERFWGIPAVREFRLRLDGLEQLVAEKGALE</sequence>
<dbReference type="EMBL" id="JAEPDI010000001">
    <property type="protein sequence ID" value="MCG7937556.1"/>
    <property type="molecule type" value="Genomic_DNA"/>
</dbReference>
<comment type="caution">
    <text evidence="1">The sequence shown here is derived from an EMBL/GenBank/DDBJ whole genome shotgun (WGS) entry which is preliminary data.</text>
</comment>
<accession>A0A9E4K2J9</accession>
<dbReference type="AlphaFoldDB" id="A0A9E4K2J9"/>
<protein>
    <submittedName>
        <fullName evidence="1">Uncharacterized protein</fullName>
    </submittedName>
</protein>